<keyword evidence="7" id="KW-1185">Reference proteome</keyword>
<feature type="repeat" description="PPR" evidence="3">
    <location>
        <begin position="509"/>
        <end position="543"/>
    </location>
</feature>
<gene>
    <name evidence="6" type="ORF">HID58_076937</name>
</gene>
<dbReference type="InterPro" id="IPR002885">
    <property type="entry name" value="PPR_rpt"/>
</dbReference>
<organism evidence="6 7">
    <name type="scientific">Brassica napus</name>
    <name type="common">Rape</name>
    <dbReference type="NCBI Taxonomy" id="3708"/>
    <lineage>
        <taxon>Eukaryota</taxon>
        <taxon>Viridiplantae</taxon>
        <taxon>Streptophyta</taxon>
        <taxon>Embryophyta</taxon>
        <taxon>Tracheophyta</taxon>
        <taxon>Spermatophyta</taxon>
        <taxon>Magnoliopsida</taxon>
        <taxon>eudicotyledons</taxon>
        <taxon>Gunneridae</taxon>
        <taxon>Pentapetalae</taxon>
        <taxon>rosids</taxon>
        <taxon>malvids</taxon>
        <taxon>Brassicales</taxon>
        <taxon>Brassicaceae</taxon>
        <taxon>Brassiceae</taxon>
        <taxon>Brassica</taxon>
    </lineage>
</organism>
<dbReference type="PROSITE" id="PS51375">
    <property type="entry name" value="PPR"/>
    <property type="match status" value="8"/>
</dbReference>
<feature type="repeat" description="PPR" evidence="3">
    <location>
        <begin position="302"/>
        <end position="336"/>
    </location>
</feature>
<feature type="region of interest" description="Disordered" evidence="4">
    <location>
        <begin position="597"/>
        <end position="620"/>
    </location>
</feature>
<feature type="compositionally biased region" description="Low complexity" evidence="4">
    <location>
        <begin position="660"/>
        <end position="675"/>
    </location>
</feature>
<evidence type="ECO:0000256" key="2">
    <source>
        <dbReference type="ARBA" id="ARBA00022737"/>
    </source>
</evidence>
<comment type="similarity">
    <text evidence="1">Belongs to the PPR family. P subfamily.</text>
</comment>
<dbReference type="PANTHER" id="PTHR47447">
    <property type="entry name" value="OS03G0856100 PROTEIN"/>
    <property type="match status" value="1"/>
</dbReference>
<reference evidence="6 7" key="1">
    <citation type="submission" date="2021-05" db="EMBL/GenBank/DDBJ databases">
        <title>Genome Assembly of Synthetic Allotetraploid Brassica napus Reveals Homoeologous Exchanges between Subgenomes.</title>
        <authorList>
            <person name="Davis J.T."/>
        </authorList>
    </citation>
    <scope>NUCLEOTIDE SEQUENCE [LARGE SCALE GENOMIC DNA]</scope>
    <source>
        <strain evidence="7">cv. Da-Ae</strain>
        <tissue evidence="6">Seedling</tissue>
    </source>
</reference>
<dbReference type="Pfam" id="PF13812">
    <property type="entry name" value="PPR_3"/>
    <property type="match status" value="2"/>
</dbReference>
<name>A0ABQ7YNX1_BRANA</name>
<evidence type="ECO:0000256" key="4">
    <source>
        <dbReference type="SAM" id="MobiDB-lite"/>
    </source>
</evidence>
<accession>A0ABQ7YNX1</accession>
<feature type="compositionally biased region" description="Low complexity" evidence="4">
    <location>
        <begin position="716"/>
        <end position="727"/>
    </location>
</feature>
<keyword evidence="5" id="KW-1133">Transmembrane helix</keyword>
<feature type="transmembrane region" description="Helical" evidence="5">
    <location>
        <begin position="545"/>
        <end position="567"/>
    </location>
</feature>
<feature type="repeat" description="PPR" evidence="3">
    <location>
        <begin position="373"/>
        <end position="407"/>
    </location>
</feature>
<evidence type="ECO:0000313" key="7">
    <source>
        <dbReference type="Proteomes" id="UP000824890"/>
    </source>
</evidence>
<evidence type="ECO:0008006" key="8">
    <source>
        <dbReference type="Google" id="ProtNLM"/>
    </source>
</evidence>
<dbReference type="Pfam" id="PF01535">
    <property type="entry name" value="PPR"/>
    <property type="match status" value="4"/>
</dbReference>
<feature type="repeat" description="PPR" evidence="3">
    <location>
        <begin position="267"/>
        <end position="301"/>
    </location>
</feature>
<dbReference type="Pfam" id="PF13041">
    <property type="entry name" value="PPR_2"/>
    <property type="match status" value="2"/>
</dbReference>
<keyword evidence="5" id="KW-0812">Transmembrane</keyword>
<dbReference type="Proteomes" id="UP000824890">
    <property type="component" value="Unassembled WGS sequence"/>
</dbReference>
<sequence length="751" mass="83552">MGDVWLSPVSITCTSNQLDYGCYPVKKSCCHWSLCHSLDLALTMKLKRRRLAYGNVKMESFSSGTKRICFSKVSSALERSSNGETMALDFESGLKENLSGLFVEDEVEEKPEVDKSRIHFLEERDEEMLSKRLLKLSRLDKVRSASELFDSMRLSGLQPNPRACNSLLSCLLRSGNLPKLFTVFDFMRTKDNLTGHTYSLLLKAVSELKGCDSALRTFRELEKDPKHKSHFDVVLYNTVVSLSGRVNNVQETERVWRAMQSDGLIGTEVTYSLLVSIFVRCGRTELALDAYDEMISNNVSPREDAMQAMISACTKEERWSLALKIFRSMLKKGMKPNLVACNALINSLAKAGKVGLVFKVYSVVVKSLGHKPDEYTWNALLTGLYKANRYDDVLQLFDMVRSERLCCVNEYLYNTALVSCQKLGSWEKAVKLLYEMEGSGVTVSTSSYNLVISACEKSRQSKVALRVYEHMVIRGCEPDTFTYLSLIRSCVWGSLWGEVKDILKKVEPDVSLYNAAIHGMCLRREFKLAKELYVEMREVGLEPDVSLVMVLSLVLVLLAELYCSLLLGRRRRRNHSLTLPTTTITAAANTTSLAQAISTCNDPSPSNTNPLTTGGLQTPNPFLTTNKTYLHHESSSLPASPAPVDNFIYISNPMYSNDATSKPTTPFETPESSPSRLETGDSSSSSSGEEENDVTPTLTPMKDLPEKACSVSLQDNARSLESSASESNNEKDKDGGLSTSSGSPSYTSPSW</sequence>
<dbReference type="InterPro" id="IPR011990">
    <property type="entry name" value="TPR-like_helical_dom_sf"/>
</dbReference>
<protein>
    <recommendedName>
        <fullName evidence="8">Pentatricopeptide repeat-containing protein</fullName>
    </recommendedName>
</protein>
<evidence type="ECO:0000256" key="3">
    <source>
        <dbReference type="PROSITE-ProRule" id="PRU00708"/>
    </source>
</evidence>
<feature type="repeat" description="PPR" evidence="3">
    <location>
        <begin position="232"/>
        <end position="266"/>
    </location>
</feature>
<dbReference type="EMBL" id="JAGKQM010000017">
    <property type="protein sequence ID" value="KAH0869915.1"/>
    <property type="molecule type" value="Genomic_DNA"/>
</dbReference>
<evidence type="ECO:0000256" key="1">
    <source>
        <dbReference type="ARBA" id="ARBA00007626"/>
    </source>
</evidence>
<feature type="compositionally biased region" description="Low complexity" evidence="4">
    <location>
        <begin position="738"/>
        <end position="751"/>
    </location>
</feature>
<feature type="repeat" description="PPR" evidence="3">
    <location>
        <begin position="337"/>
        <end position="372"/>
    </location>
</feature>
<evidence type="ECO:0000256" key="5">
    <source>
        <dbReference type="SAM" id="Phobius"/>
    </source>
</evidence>
<comment type="caution">
    <text evidence="6">The sequence shown here is derived from an EMBL/GenBank/DDBJ whole genome shotgun (WGS) entry which is preliminary data.</text>
</comment>
<feature type="region of interest" description="Disordered" evidence="4">
    <location>
        <begin position="659"/>
        <end position="751"/>
    </location>
</feature>
<dbReference type="PANTHER" id="PTHR47447:SF17">
    <property type="entry name" value="OS12G0638900 PROTEIN"/>
    <property type="match status" value="1"/>
</dbReference>
<feature type="repeat" description="PPR" evidence="3">
    <location>
        <begin position="409"/>
        <end position="443"/>
    </location>
</feature>
<keyword evidence="5" id="KW-0472">Membrane</keyword>
<feature type="repeat" description="PPR" evidence="3">
    <location>
        <begin position="444"/>
        <end position="478"/>
    </location>
</feature>
<keyword evidence="2" id="KW-0677">Repeat</keyword>
<evidence type="ECO:0000313" key="6">
    <source>
        <dbReference type="EMBL" id="KAH0869915.1"/>
    </source>
</evidence>
<dbReference type="NCBIfam" id="TIGR00756">
    <property type="entry name" value="PPR"/>
    <property type="match status" value="7"/>
</dbReference>
<dbReference type="Gene3D" id="1.25.40.10">
    <property type="entry name" value="Tetratricopeptide repeat domain"/>
    <property type="match status" value="4"/>
</dbReference>
<proteinExistence type="inferred from homology"/>